<dbReference type="VEuPathDB" id="TriTrypDB:TM35_000102520"/>
<keyword evidence="4 7" id="KW-0378">Hydrolase</keyword>
<dbReference type="Gene3D" id="2.30.34.10">
    <property type="entry name" value="Leishmanolysin domain 4"/>
    <property type="match status" value="1"/>
</dbReference>
<evidence type="ECO:0000256" key="1">
    <source>
        <dbReference type="ARBA" id="ARBA00005860"/>
    </source>
</evidence>
<keyword evidence="9" id="KW-0812">Transmembrane</keyword>
<name>A0A1X0NZ64_9TRYP</name>
<accession>A0A1X0NZ64</accession>
<dbReference type="GO" id="GO:0004222">
    <property type="term" value="F:metalloendopeptidase activity"/>
    <property type="evidence" value="ECO:0007669"/>
    <property type="project" value="UniProtKB-UniRule"/>
</dbReference>
<keyword evidence="5 7" id="KW-0862">Zinc</keyword>
<dbReference type="AlphaFoldDB" id="A0A1X0NZ64"/>
<proteinExistence type="inferred from homology"/>
<dbReference type="GO" id="GO:0016020">
    <property type="term" value="C:membrane"/>
    <property type="evidence" value="ECO:0007669"/>
    <property type="project" value="InterPro"/>
</dbReference>
<dbReference type="EC" id="3.4.24.-" evidence="7"/>
<comment type="caution">
    <text evidence="10">The sequence shown here is derived from an EMBL/GenBank/DDBJ whole genome shotgun (WGS) entry which is preliminary data.</text>
</comment>
<dbReference type="GO" id="GO:0046872">
    <property type="term" value="F:metal ion binding"/>
    <property type="evidence" value="ECO:0007669"/>
    <property type="project" value="UniProtKB-KW"/>
</dbReference>
<keyword evidence="6 7" id="KW-0482">Metalloprotease</keyword>
<feature type="compositionally biased region" description="Polar residues" evidence="8">
    <location>
        <begin position="182"/>
        <end position="198"/>
    </location>
</feature>
<feature type="compositionally biased region" description="Basic and acidic residues" evidence="8">
    <location>
        <begin position="282"/>
        <end position="310"/>
    </location>
</feature>
<evidence type="ECO:0000256" key="3">
    <source>
        <dbReference type="ARBA" id="ARBA00022723"/>
    </source>
</evidence>
<feature type="compositionally biased region" description="Low complexity" evidence="8">
    <location>
        <begin position="311"/>
        <end position="324"/>
    </location>
</feature>
<evidence type="ECO:0000256" key="7">
    <source>
        <dbReference type="RuleBase" id="RU366077"/>
    </source>
</evidence>
<evidence type="ECO:0000313" key="10">
    <source>
        <dbReference type="EMBL" id="ORC89984.1"/>
    </source>
</evidence>
<dbReference type="GO" id="GO:0007155">
    <property type="term" value="P:cell adhesion"/>
    <property type="evidence" value="ECO:0007669"/>
    <property type="project" value="InterPro"/>
</dbReference>
<dbReference type="Proteomes" id="UP000192257">
    <property type="component" value="Unassembled WGS sequence"/>
</dbReference>
<dbReference type="EMBL" id="NBCO01000010">
    <property type="protein sequence ID" value="ORC89984.1"/>
    <property type="molecule type" value="Genomic_DNA"/>
</dbReference>
<keyword evidence="9" id="KW-1133">Transmembrane helix</keyword>
<organism evidence="10 11">
    <name type="scientific">Trypanosoma theileri</name>
    <dbReference type="NCBI Taxonomy" id="67003"/>
    <lineage>
        <taxon>Eukaryota</taxon>
        <taxon>Discoba</taxon>
        <taxon>Euglenozoa</taxon>
        <taxon>Kinetoplastea</taxon>
        <taxon>Metakinetoplastina</taxon>
        <taxon>Trypanosomatida</taxon>
        <taxon>Trypanosomatidae</taxon>
        <taxon>Trypanosoma</taxon>
    </lineage>
</organism>
<feature type="region of interest" description="Disordered" evidence="8">
    <location>
        <begin position="233"/>
        <end position="398"/>
    </location>
</feature>
<evidence type="ECO:0000256" key="8">
    <source>
        <dbReference type="SAM" id="MobiDB-lite"/>
    </source>
</evidence>
<feature type="compositionally biased region" description="Polar residues" evidence="8">
    <location>
        <begin position="331"/>
        <end position="349"/>
    </location>
</feature>
<evidence type="ECO:0000313" key="11">
    <source>
        <dbReference type="Proteomes" id="UP000192257"/>
    </source>
</evidence>
<gene>
    <name evidence="10" type="ORF">TM35_000102520</name>
</gene>
<feature type="transmembrane region" description="Helical" evidence="9">
    <location>
        <begin position="424"/>
        <end position="445"/>
    </location>
</feature>
<keyword evidence="3 7" id="KW-0479">Metal-binding</keyword>
<dbReference type="RefSeq" id="XP_028884050.1">
    <property type="nucleotide sequence ID" value="XM_029024743.1"/>
</dbReference>
<dbReference type="GO" id="GO:0006508">
    <property type="term" value="P:proteolysis"/>
    <property type="evidence" value="ECO:0007669"/>
    <property type="project" value="UniProtKB-KW"/>
</dbReference>
<feature type="region of interest" description="Disordered" evidence="8">
    <location>
        <begin position="139"/>
        <end position="209"/>
    </location>
</feature>
<dbReference type="GeneID" id="39984523"/>
<keyword evidence="2 7" id="KW-0645">Protease</keyword>
<keyword evidence="9" id="KW-0472">Membrane</keyword>
<dbReference type="InterPro" id="IPR001577">
    <property type="entry name" value="Peptidase_M8"/>
</dbReference>
<feature type="compositionally biased region" description="Basic and acidic residues" evidence="8">
    <location>
        <begin position="351"/>
        <end position="366"/>
    </location>
</feature>
<keyword evidence="11" id="KW-1185">Reference proteome</keyword>
<dbReference type="Pfam" id="PF01457">
    <property type="entry name" value="Peptidase_M8"/>
    <property type="match status" value="1"/>
</dbReference>
<feature type="compositionally biased region" description="Low complexity" evidence="8">
    <location>
        <begin position="264"/>
        <end position="280"/>
    </location>
</feature>
<sequence length="446" mass="47972">MDNYPIIKPLIGTACEGGEESLMPGSLVSNMSRCLKAENLKLKKGDMKVLGVCAKLKCEDGKKVSVQLKGYGKDEWHNCEEDKNEIKLVGSEFSEGSIKCPKYEEVCIGLLEAEVPTSIKFYNGKSVTDGYVGDVKDEEKEAKPVQVQKLPHVSLPPPGPLVNEDGESSALDHQVAREEAASLSNPPNVNRETESLPSHPTGENVEKNIESTGLSNVGALRNDERLDTNAANPAEHSLSHKSNDTNQLTVAEQSRENESPVNSLPPAQSSPVPAPAVVGPYDRARANEDLPTEKSVEGDKTTSPKAEDQRQTPTQTPQTKVPLPNEVKTPTVESTSQLENSSTSPTEVQSDAEREELPSRNRRGTDDDASSTSNPNTVDAANESSSHTANNGTLNGTNFTEDQIKEETLKHTNVMGALGPDSSIMFTSYMAPLALLVGVVGFVMVP</sequence>
<comment type="cofactor">
    <cofactor evidence="7">
        <name>Zn(2+)</name>
        <dbReference type="ChEBI" id="CHEBI:29105"/>
    </cofactor>
    <text evidence="7">Binds 1 zinc ion per subunit.</text>
</comment>
<evidence type="ECO:0000256" key="9">
    <source>
        <dbReference type="SAM" id="Phobius"/>
    </source>
</evidence>
<evidence type="ECO:0000256" key="6">
    <source>
        <dbReference type="ARBA" id="ARBA00023049"/>
    </source>
</evidence>
<evidence type="ECO:0000256" key="5">
    <source>
        <dbReference type="ARBA" id="ARBA00022833"/>
    </source>
</evidence>
<comment type="similarity">
    <text evidence="1 7">Belongs to the peptidase M8 family.</text>
</comment>
<evidence type="ECO:0000256" key="4">
    <source>
        <dbReference type="ARBA" id="ARBA00022801"/>
    </source>
</evidence>
<feature type="compositionally biased region" description="Polar residues" evidence="8">
    <location>
        <begin position="370"/>
        <end position="398"/>
    </location>
</feature>
<protein>
    <recommendedName>
        <fullName evidence="7">Leishmanolysin-like peptidase</fullName>
        <ecNumber evidence="7">3.4.24.-</ecNumber>
    </recommendedName>
</protein>
<dbReference type="SUPFAM" id="SSF55486">
    <property type="entry name" value="Metalloproteases ('zincins'), catalytic domain"/>
    <property type="match status" value="1"/>
</dbReference>
<reference evidence="10 11" key="1">
    <citation type="submission" date="2017-03" db="EMBL/GenBank/DDBJ databases">
        <title>An alternative strategy for trypanosome survival in the mammalian bloodstream revealed through genome and transcriptome analysis of the ubiquitous bovine parasite Trypanosoma (Megatrypanum) theileri.</title>
        <authorList>
            <person name="Kelly S."/>
            <person name="Ivens A."/>
            <person name="Mott A."/>
            <person name="O'Neill E."/>
            <person name="Emms D."/>
            <person name="Macleod O."/>
            <person name="Voorheis P."/>
            <person name="Matthews J."/>
            <person name="Matthews K."/>
            <person name="Carrington M."/>
        </authorList>
    </citation>
    <scope>NUCLEOTIDE SEQUENCE [LARGE SCALE GENOMIC DNA]</scope>
    <source>
        <strain evidence="10">Edinburgh</strain>
    </source>
</reference>
<evidence type="ECO:0000256" key="2">
    <source>
        <dbReference type="ARBA" id="ARBA00022670"/>
    </source>
</evidence>